<organism evidence="1">
    <name type="scientific">uncultured Pleomorphomonas sp</name>
    <dbReference type="NCBI Taxonomy" id="442121"/>
    <lineage>
        <taxon>Bacteria</taxon>
        <taxon>Pseudomonadati</taxon>
        <taxon>Pseudomonadota</taxon>
        <taxon>Alphaproteobacteria</taxon>
        <taxon>Hyphomicrobiales</taxon>
        <taxon>Pleomorphomonadaceae</taxon>
        <taxon>Pleomorphomonas</taxon>
        <taxon>environmental samples</taxon>
    </lineage>
</organism>
<accession>A0A212LPY8</accession>
<protein>
    <submittedName>
        <fullName evidence="1">Uncharacterized protein</fullName>
    </submittedName>
</protein>
<dbReference type="AlphaFoldDB" id="A0A212LPY8"/>
<evidence type="ECO:0000313" key="1">
    <source>
        <dbReference type="EMBL" id="SCM79576.1"/>
    </source>
</evidence>
<proteinExistence type="predicted"/>
<gene>
    <name evidence="1" type="ORF">KL86PLE_90520</name>
</gene>
<reference evidence="1" key="1">
    <citation type="submission" date="2016-08" db="EMBL/GenBank/DDBJ databases">
        <authorList>
            <person name="Seilhamer J.J."/>
        </authorList>
    </citation>
    <scope>NUCLEOTIDE SEQUENCE</scope>
    <source>
        <strain evidence="1">86</strain>
    </source>
</reference>
<name>A0A212LPY8_9HYPH</name>
<sequence>MLLLARLVKQLIHICLGGAFNLFTDILTEILKVICAC</sequence>
<dbReference type="EMBL" id="FMJD01000013">
    <property type="protein sequence ID" value="SCM79576.1"/>
    <property type="molecule type" value="Genomic_DNA"/>
</dbReference>